<evidence type="ECO:0000313" key="6">
    <source>
        <dbReference type="EMBL" id="GAA4013319.1"/>
    </source>
</evidence>
<dbReference type="InterPro" id="IPR036388">
    <property type="entry name" value="WH-like_DNA-bd_sf"/>
</dbReference>
<keyword evidence="2" id="KW-0238">DNA-binding</keyword>
<keyword evidence="1" id="KW-0805">Transcription regulation</keyword>
<evidence type="ECO:0000256" key="3">
    <source>
        <dbReference type="ARBA" id="ARBA00023163"/>
    </source>
</evidence>
<gene>
    <name evidence="6" type="ORF">GCM10022280_09430</name>
</gene>
<keyword evidence="7" id="KW-1185">Reference proteome</keyword>
<comment type="caution">
    <text evidence="6">The sequence shown here is derived from an EMBL/GenBank/DDBJ whole genome shotgun (WGS) entry which is preliminary data.</text>
</comment>
<evidence type="ECO:0000256" key="2">
    <source>
        <dbReference type="ARBA" id="ARBA00023125"/>
    </source>
</evidence>
<dbReference type="InterPro" id="IPR016032">
    <property type="entry name" value="Sig_transdc_resp-reg_C-effctor"/>
</dbReference>
<evidence type="ECO:0000259" key="5">
    <source>
        <dbReference type="PROSITE" id="PS50043"/>
    </source>
</evidence>
<dbReference type="Pfam" id="PF00196">
    <property type="entry name" value="GerE"/>
    <property type="match status" value="1"/>
</dbReference>
<dbReference type="SMART" id="SM00421">
    <property type="entry name" value="HTH_LUXR"/>
    <property type="match status" value="1"/>
</dbReference>
<dbReference type="CDD" id="cd06170">
    <property type="entry name" value="LuxR_C_like"/>
    <property type="match status" value="1"/>
</dbReference>
<feature type="compositionally biased region" description="Basic and acidic residues" evidence="4">
    <location>
        <begin position="72"/>
        <end position="85"/>
    </location>
</feature>
<evidence type="ECO:0000256" key="4">
    <source>
        <dbReference type="SAM" id="MobiDB-lite"/>
    </source>
</evidence>
<keyword evidence="3" id="KW-0804">Transcription</keyword>
<feature type="region of interest" description="Disordered" evidence="4">
    <location>
        <begin position="72"/>
        <end position="111"/>
    </location>
</feature>
<proteinExistence type="predicted"/>
<name>A0ABP7SL54_9SPHN</name>
<dbReference type="Gene3D" id="1.10.10.10">
    <property type="entry name" value="Winged helix-like DNA-binding domain superfamily/Winged helix DNA-binding domain"/>
    <property type="match status" value="1"/>
</dbReference>
<feature type="domain" description="HTH luxR-type" evidence="5">
    <location>
        <begin position="1"/>
        <end position="62"/>
    </location>
</feature>
<sequence length="111" mass="12402">MAYLTERQQQVIVLVARGKPHKVIARELGISPCTVKAHVQAAFRMLNVHSRYEATAILSLESCKLRENTAHRRAHQADLGRHKPEGLPLINDIDDRGSASIGDTRRGRDGR</sequence>
<evidence type="ECO:0000256" key="1">
    <source>
        <dbReference type="ARBA" id="ARBA00023015"/>
    </source>
</evidence>
<dbReference type="InterPro" id="IPR000792">
    <property type="entry name" value="Tscrpt_reg_LuxR_C"/>
</dbReference>
<accession>A0ABP7SL54</accession>
<evidence type="ECO:0000313" key="7">
    <source>
        <dbReference type="Proteomes" id="UP001500235"/>
    </source>
</evidence>
<dbReference type="PANTHER" id="PTHR44688">
    <property type="entry name" value="DNA-BINDING TRANSCRIPTIONAL ACTIVATOR DEVR_DOSR"/>
    <property type="match status" value="1"/>
</dbReference>
<organism evidence="6 7">
    <name type="scientific">Sphingomonas swuensis</name>
    <dbReference type="NCBI Taxonomy" id="977800"/>
    <lineage>
        <taxon>Bacteria</taxon>
        <taxon>Pseudomonadati</taxon>
        <taxon>Pseudomonadota</taxon>
        <taxon>Alphaproteobacteria</taxon>
        <taxon>Sphingomonadales</taxon>
        <taxon>Sphingomonadaceae</taxon>
        <taxon>Sphingomonas</taxon>
    </lineage>
</organism>
<protein>
    <recommendedName>
        <fullName evidence="5">HTH luxR-type domain-containing protein</fullName>
    </recommendedName>
</protein>
<feature type="compositionally biased region" description="Basic and acidic residues" evidence="4">
    <location>
        <begin position="93"/>
        <end position="111"/>
    </location>
</feature>
<dbReference type="Proteomes" id="UP001500235">
    <property type="component" value="Unassembled WGS sequence"/>
</dbReference>
<dbReference type="RefSeq" id="WP_425566801.1">
    <property type="nucleotide sequence ID" value="NZ_BAABBQ010000001.1"/>
</dbReference>
<dbReference type="PANTHER" id="PTHR44688:SF16">
    <property type="entry name" value="DNA-BINDING TRANSCRIPTIONAL ACTIVATOR DEVR_DOSR"/>
    <property type="match status" value="1"/>
</dbReference>
<dbReference type="SUPFAM" id="SSF46894">
    <property type="entry name" value="C-terminal effector domain of the bipartite response regulators"/>
    <property type="match status" value="1"/>
</dbReference>
<dbReference type="EMBL" id="BAABBQ010000001">
    <property type="protein sequence ID" value="GAA4013319.1"/>
    <property type="molecule type" value="Genomic_DNA"/>
</dbReference>
<dbReference type="PRINTS" id="PR00038">
    <property type="entry name" value="HTHLUXR"/>
</dbReference>
<reference evidence="7" key="1">
    <citation type="journal article" date="2019" name="Int. J. Syst. Evol. Microbiol.">
        <title>The Global Catalogue of Microorganisms (GCM) 10K type strain sequencing project: providing services to taxonomists for standard genome sequencing and annotation.</title>
        <authorList>
            <consortium name="The Broad Institute Genomics Platform"/>
            <consortium name="The Broad Institute Genome Sequencing Center for Infectious Disease"/>
            <person name="Wu L."/>
            <person name="Ma J."/>
        </authorList>
    </citation>
    <scope>NUCLEOTIDE SEQUENCE [LARGE SCALE GENOMIC DNA]</scope>
    <source>
        <strain evidence="7">JCM 17563</strain>
    </source>
</reference>
<dbReference type="PROSITE" id="PS50043">
    <property type="entry name" value="HTH_LUXR_2"/>
    <property type="match status" value="1"/>
</dbReference>